<keyword evidence="2" id="KW-1185">Reference proteome</keyword>
<reference evidence="1" key="2">
    <citation type="journal article" date="2022" name="New Phytol.">
        <title>Evolutionary transition to the ectomycorrhizal habit in the genomes of a hyperdiverse lineage of mushroom-forming fungi.</title>
        <authorList>
            <person name="Looney B."/>
            <person name="Miyauchi S."/>
            <person name="Morin E."/>
            <person name="Drula E."/>
            <person name="Courty P.E."/>
            <person name="Kohler A."/>
            <person name="Kuo A."/>
            <person name="LaButti K."/>
            <person name="Pangilinan J."/>
            <person name="Lipzen A."/>
            <person name="Riley R."/>
            <person name="Andreopoulos W."/>
            <person name="He G."/>
            <person name="Johnson J."/>
            <person name="Nolan M."/>
            <person name="Tritt A."/>
            <person name="Barry K.W."/>
            <person name="Grigoriev I.V."/>
            <person name="Nagy L.G."/>
            <person name="Hibbett D."/>
            <person name="Henrissat B."/>
            <person name="Matheny P.B."/>
            <person name="Labbe J."/>
            <person name="Martin F.M."/>
        </authorList>
    </citation>
    <scope>NUCLEOTIDE SEQUENCE</scope>
    <source>
        <strain evidence="1">HHB10654</strain>
    </source>
</reference>
<proteinExistence type="predicted"/>
<evidence type="ECO:0000313" key="1">
    <source>
        <dbReference type="EMBL" id="KAI0056217.1"/>
    </source>
</evidence>
<sequence>MLSQGFEIEDFVSIADRKNPIMTYGTKLFKGQGPMAFAIQRLHRFLRQAYSRRGNISSALYDRFDKMLLKAERNSMTKNWNTNSPAFMKMAAHAVKQREENGLTYLAVSAKDHILQERILTHLNDTKKKQELFGGLQDAIASMRDL</sequence>
<accession>A0ACB8SJ19</accession>
<comment type="caution">
    <text evidence="1">The sequence shown here is derived from an EMBL/GenBank/DDBJ whole genome shotgun (WGS) entry which is preliminary data.</text>
</comment>
<evidence type="ECO:0000313" key="2">
    <source>
        <dbReference type="Proteomes" id="UP000814140"/>
    </source>
</evidence>
<gene>
    <name evidence="1" type="ORF">BV25DRAFT_1842425</name>
</gene>
<dbReference type="EMBL" id="MU277268">
    <property type="protein sequence ID" value="KAI0056217.1"/>
    <property type="molecule type" value="Genomic_DNA"/>
</dbReference>
<protein>
    <submittedName>
        <fullName evidence="1">Uncharacterized protein</fullName>
    </submittedName>
</protein>
<name>A0ACB8SJ19_9AGAM</name>
<dbReference type="Proteomes" id="UP000814140">
    <property type="component" value="Unassembled WGS sequence"/>
</dbReference>
<reference evidence="1" key="1">
    <citation type="submission" date="2021-03" db="EMBL/GenBank/DDBJ databases">
        <authorList>
            <consortium name="DOE Joint Genome Institute"/>
            <person name="Ahrendt S."/>
            <person name="Looney B.P."/>
            <person name="Miyauchi S."/>
            <person name="Morin E."/>
            <person name="Drula E."/>
            <person name="Courty P.E."/>
            <person name="Chicoki N."/>
            <person name="Fauchery L."/>
            <person name="Kohler A."/>
            <person name="Kuo A."/>
            <person name="Labutti K."/>
            <person name="Pangilinan J."/>
            <person name="Lipzen A."/>
            <person name="Riley R."/>
            <person name="Andreopoulos W."/>
            <person name="He G."/>
            <person name="Johnson J."/>
            <person name="Barry K.W."/>
            <person name="Grigoriev I.V."/>
            <person name="Nagy L."/>
            <person name="Hibbett D."/>
            <person name="Henrissat B."/>
            <person name="Matheny P.B."/>
            <person name="Labbe J."/>
            <person name="Martin F."/>
        </authorList>
    </citation>
    <scope>NUCLEOTIDE SEQUENCE</scope>
    <source>
        <strain evidence="1">HHB10654</strain>
    </source>
</reference>
<organism evidence="1 2">
    <name type="scientific">Artomyces pyxidatus</name>
    <dbReference type="NCBI Taxonomy" id="48021"/>
    <lineage>
        <taxon>Eukaryota</taxon>
        <taxon>Fungi</taxon>
        <taxon>Dikarya</taxon>
        <taxon>Basidiomycota</taxon>
        <taxon>Agaricomycotina</taxon>
        <taxon>Agaricomycetes</taxon>
        <taxon>Russulales</taxon>
        <taxon>Auriscalpiaceae</taxon>
        <taxon>Artomyces</taxon>
    </lineage>
</organism>